<feature type="region of interest" description="Disordered" evidence="1">
    <location>
        <begin position="149"/>
        <end position="487"/>
    </location>
</feature>
<sequence length="681" mass="77575">MSADPEDYDFSLDEDEYTLFERFKRPRLSGTYEVVEIDVAGRAGPQPSSEIGQEPESAEAGEEDVAREPTGTAQEDPHSKRDLSSPTKPGSSQGLKSETSRLGYDERYENPRYENDETYENEMYETYIDPLAEVNQALPYYELTESATEIIGPEAPIGESRSEIPEETEQEVPEKLFEEQYEEIEPSGQITPVITPSEKSVKEKVQPGKMTEEEITEETRTDSIEKKSMELSEQSKPEFSDQRSGNYTEEADPGSLEEIKARVPDEKPGDSTKEEVPESLEESKPEFSGEKSRKSIDKTSPEPSENPKETRRKSYKEKVTGPPEEASVAVPQEMEPKKRQRKSLEDTKPIDQKQKQRKSSEETEQETLEKSELEETLKESTEEKGEELPEQTKSEFPEKDSGKSPDKTDQIPPQSPKLEVKGEIEVEKNLKLSGKDKTGEKHAESSQEMSSKQIKSDGSVDKDERAHPEYQKRKLSKKETDTARDSEVELVSMDDSVSSPELQKLLSFISTEYLHLYRSGSQDEGTSSSSEFDPSLELEELFNKRYQFEHIKDFEYLTWSPEKVADWISYLGFPQYKECFTTNFISGRKLIHVNCSNLPQIGITDFEDMKIISQHVRELLKIEEPLFCRSIRLPYRDNIGLFLEQKSHTGVKSDSLTFTEFVKAAGLQDCDPKTTGPEEKK</sequence>
<feature type="compositionally biased region" description="Polar residues" evidence="1">
    <location>
        <begin position="84"/>
        <end position="97"/>
    </location>
</feature>
<dbReference type="PANTHER" id="PTHR46829">
    <property type="entry name" value="STERILE ALPHA MOTIF DOMAIN-CONTAINING PROTEIN 15"/>
    <property type="match status" value="1"/>
</dbReference>
<feature type="compositionally biased region" description="Basic and acidic residues" evidence="1">
    <location>
        <begin position="334"/>
        <end position="409"/>
    </location>
</feature>
<dbReference type="SMART" id="SM00454">
    <property type="entry name" value="SAM"/>
    <property type="match status" value="1"/>
</dbReference>
<evidence type="ECO:0000313" key="3">
    <source>
        <dbReference type="Proteomes" id="UP000081671"/>
    </source>
</evidence>
<dbReference type="Proteomes" id="UP000081671">
    <property type="component" value="Unplaced"/>
</dbReference>
<keyword evidence="3" id="KW-1185">Reference proteome</keyword>
<evidence type="ECO:0000256" key="1">
    <source>
        <dbReference type="SAM" id="MobiDB-lite"/>
    </source>
</evidence>
<dbReference type="GeneID" id="105983535"/>
<reference evidence="4" key="1">
    <citation type="submission" date="2025-08" db="UniProtKB">
        <authorList>
            <consortium name="RefSeq"/>
        </authorList>
    </citation>
    <scope>IDENTIFICATION</scope>
    <source>
        <tissue evidence="4">Kidney</tissue>
    </source>
</reference>
<dbReference type="CDD" id="cd09530">
    <property type="entry name" value="SAM_Samd14"/>
    <property type="match status" value="1"/>
</dbReference>
<organism evidence="3 4">
    <name type="scientific">Dipodomys ordii</name>
    <name type="common">Ord's kangaroo rat</name>
    <dbReference type="NCBI Taxonomy" id="10020"/>
    <lineage>
        <taxon>Eukaryota</taxon>
        <taxon>Metazoa</taxon>
        <taxon>Chordata</taxon>
        <taxon>Craniata</taxon>
        <taxon>Vertebrata</taxon>
        <taxon>Euteleostomi</taxon>
        <taxon>Mammalia</taxon>
        <taxon>Eutheria</taxon>
        <taxon>Euarchontoglires</taxon>
        <taxon>Glires</taxon>
        <taxon>Rodentia</taxon>
        <taxon>Castorimorpha</taxon>
        <taxon>Heteromyidae</taxon>
        <taxon>Dipodomyinae</taxon>
        <taxon>Dipodomys</taxon>
    </lineage>
</organism>
<proteinExistence type="predicted"/>
<dbReference type="Gene3D" id="1.10.150.50">
    <property type="entry name" value="Transcription Factor, Ets-1"/>
    <property type="match status" value="1"/>
</dbReference>
<dbReference type="InterPro" id="IPR013761">
    <property type="entry name" value="SAM/pointed_sf"/>
</dbReference>
<dbReference type="KEGG" id="dord:105983535"/>
<dbReference type="SUPFAM" id="SSF47769">
    <property type="entry name" value="SAM/Pointed domain"/>
    <property type="match status" value="1"/>
</dbReference>
<dbReference type="PROSITE" id="PS50105">
    <property type="entry name" value="SAM_DOMAIN"/>
    <property type="match status" value="1"/>
</dbReference>
<dbReference type="InParanoid" id="A0A1S3EYB0"/>
<dbReference type="AlphaFoldDB" id="A0A1S3EYB0"/>
<name>A0A1S3EYB0_DIPOR</name>
<dbReference type="InterPro" id="IPR001660">
    <property type="entry name" value="SAM"/>
</dbReference>
<feature type="compositionally biased region" description="Basic and acidic residues" evidence="1">
    <location>
        <begin position="199"/>
        <end position="241"/>
    </location>
</feature>
<feature type="compositionally biased region" description="Basic and acidic residues" evidence="1">
    <location>
        <begin position="454"/>
        <end position="487"/>
    </location>
</feature>
<dbReference type="CTD" id="161394"/>
<dbReference type="RefSeq" id="XP_012868934.1">
    <property type="nucleotide sequence ID" value="XM_013013480.1"/>
</dbReference>
<feature type="domain" description="SAM" evidence="2">
    <location>
        <begin position="559"/>
        <end position="622"/>
    </location>
</feature>
<feature type="compositionally biased region" description="Basic and acidic residues" evidence="1">
    <location>
        <begin position="418"/>
        <end position="445"/>
    </location>
</feature>
<gene>
    <name evidence="4" type="primary">Samd15</name>
</gene>
<feature type="compositionally biased region" description="Acidic residues" evidence="1">
    <location>
        <begin position="56"/>
        <end position="65"/>
    </location>
</feature>
<dbReference type="PANTHER" id="PTHR46829:SF1">
    <property type="entry name" value="STERILE ALPHA MOTIF DOMAIN-CONTAINING PROTEIN 15"/>
    <property type="match status" value="1"/>
</dbReference>
<dbReference type="OrthoDB" id="6133291at2759"/>
<protein>
    <submittedName>
        <fullName evidence="4">Sterile alpha motif domain-containing protein 15</fullName>
    </submittedName>
</protein>
<evidence type="ECO:0000313" key="4">
    <source>
        <dbReference type="RefSeq" id="XP_012868934.1"/>
    </source>
</evidence>
<feature type="compositionally biased region" description="Basic and acidic residues" evidence="1">
    <location>
        <begin position="257"/>
        <end position="309"/>
    </location>
</feature>
<dbReference type="Pfam" id="PF07647">
    <property type="entry name" value="SAM_2"/>
    <property type="match status" value="1"/>
</dbReference>
<feature type="compositionally biased region" description="Polar residues" evidence="1">
    <location>
        <begin position="188"/>
        <end position="198"/>
    </location>
</feature>
<evidence type="ECO:0000259" key="2">
    <source>
        <dbReference type="PROSITE" id="PS50105"/>
    </source>
</evidence>
<feature type="compositionally biased region" description="Basic and acidic residues" evidence="1">
    <location>
        <begin position="103"/>
        <end position="115"/>
    </location>
</feature>
<accession>A0A1S3EYB0</accession>
<feature type="region of interest" description="Disordered" evidence="1">
    <location>
        <begin position="38"/>
        <end position="120"/>
    </location>
</feature>